<sequence>MELNTSMETDSVFKACRFNQQYTRRAGTQHYEIGQRFQYTRRCGSRRRNYVVGSLICISRIFRFTSTSVSTRCASRWRN</sequence>
<evidence type="ECO:0000313" key="1">
    <source>
        <dbReference type="EMBL" id="KAG8194156.1"/>
    </source>
</evidence>
<accession>A0AAV6VEU7</accession>
<name>A0AAV6VEU7_9ARAC</name>
<dbReference type="Proteomes" id="UP000827092">
    <property type="component" value="Unassembled WGS sequence"/>
</dbReference>
<reference evidence="1 2" key="1">
    <citation type="journal article" date="2022" name="Nat. Ecol. Evol.">
        <title>A masculinizing supergene underlies an exaggerated male reproductive morph in a spider.</title>
        <authorList>
            <person name="Hendrickx F."/>
            <person name="De Corte Z."/>
            <person name="Sonet G."/>
            <person name="Van Belleghem S.M."/>
            <person name="Kostlbacher S."/>
            <person name="Vangestel C."/>
        </authorList>
    </citation>
    <scope>NUCLEOTIDE SEQUENCE [LARGE SCALE GENOMIC DNA]</scope>
    <source>
        <strain evidence="1">W744_W776</strain>
    </source>
</reference>
<gene>
    <name evidence="1" type="ORF">JTE90_002363</name>
</gene>
<dbReference type="AlphaFoldDB" id="A0AAV6VEU7"/>
<evidence type="ECO:0000313" key="2">
    <source>
        <dbReference type="Proteomes" id="UP000827092"/>
    </source>
</evidence>
<organism evidence="1 2">
    <name type="scientific">Oedothorax gibbosus</name>
    <dbReference type="NCBI Taxonomy" id="931172"/>
    <lineage>
        <taxon>Eukaryota</taxon>
        <taxon>Metazoa</taxon>
        <taxon>Ecdysozoa</taxon>
        <taxon>Arthropoda</taxon>
        <taxon>Chelicerata</taxon>
        <taxon>Arachnida</taxon>
        <taxon>Araneae</taxon>
        <taxon>Araneomorphae</taxon>
        <taxon>Entelegynae</taxon>
        <taxon>Araneoidea</taxon>
        <taxon>Linyphiidae</taxon>
        <taxon>Erigoninae</taxon>
        <taxon>Oedothorax</taxon>
    </lineage>
</organism>
<protein>
    <submittedName>
        <fullName evidence="1">Uncharacterized protein</fullName>
    </submittedName>
</protein>
<keyword evidence="2" id="KW-1185">Reference proteome</keyword>
<proteinExistence type="predicted"/>
<comment type="caution">
    <text evidence="1">The sequence shown here is derived from an EMBL/GenBank/DDBJ whole genome shotgun (WGS) entry which is preliminary data.</text>
</comment>
<dbReference type="EMBL" id="JAFNEN010000107">
    <property type="protein sequence ID" value="KAG8194156.1"/>
    <property type="molecule type" value="Genomic_DNA"/>
</dbReference>